<reference evidence="2" key="1">
    <citation type="submission" date="2006-06" db="EMBL/GenBank/DDBJ databases">
        <title>Complete sequence of chromosome of Mycobacterium sp. MCS.</title>
        <authorList>
            <consortium name="US DOE Joint Genome Institute"/>
            <person name="Copeland A."/>
            <person name="Lucas S."/>
            <person name="Lapidus A."/>
            <person name="Barry K."/>
            <person name="Detter J.C."/>
            <person name="Glavina del Rio T."/>
            <person name="Hammon N."/>
            <person name="Israni S."/>
            <person name="Dalin E."/>
            <person name="Tice H."/>
            <person name="Pitluck S."/>
            <person name="Martinez M."/>
            <person name="Schmutz J."/>
            <person name="Larimer F."/>
            <person name="Land M."/>
            <person name="Hauser L."/>
            <person name="Kyrpides N."/>
            <person name="Kim E."/>
            <person name="Miller C.D."/>
            <person name="Hughes J.E."/>
            <person name="Anderson A.J."/>
            <person name="Sims R.C."/>
            <person name="Richardson P."/>
        </authorList>
    </citation>
    <scope>NUCLEOTIDE SEQUENCE [LARGE SCALE GENOMIC DNA]</scope>
    <source>
        <strain evidence="2">MCS</strain>
    </source>
</reference>
<feature type="transmembrane region" description="Helical" evidence="1">
    <location>
        <begin position="137"/>
        <end position="158"/>
    </location>
</feature>
<dbReference type="EMBL" id="CP000384">
    <property type="protein sequence ID" value="ABG09532.1"/>
    <property type="molecule type" value="Genomic_DNA"/>
</dbReference>
<dbReference type="KEGG" id="mmc:Mmcs_3425"/>
<keyword evidence="1" id="KW-0812">Transmembrane</keyword>
<organism evidence="2">
    <name type="scientific">Mycobacterium sp. (strain MCS)</name>
    <dbReference type="NCBI Taxonomy" id="164756"/>
    <lineage>
        <taxon>Bacteria</taxon>
        <taxon>Bacillati</taxon>
        <taxon>Actinomycetota</taxon>
        <taxon>Actinomycetes</taxon>
        <taxon>Mycobacteriales</taxon>
        <taxon>Mycobacteriaceae</taxon>
        <taxon>Mycobacterium</taxon>
    </lineage>
</organism>
<proteinExistence type="predicted"/>
<accession>A0A5Q5BMD3</accession>
<dbReference type="AlphaFoldDB" id="A0A5Q5BMD3"/>
<feature type="transmembrane region" description="Helical" evidence="1">
    <location>
        <begin position="261"/>
        <end position="283"/>
    </location>
</feature>
<keyword evidence="1" id="KW-1133">Transmembrane helix</keyword>
<feature type="transmembrane region" description="Helical" evidence="1">
    <location>
        <begin position="24"/>
        <end position="44"/>
    </location>
</feature>
<protein>
    <submittedName>
        <fullName evidence="2">Uncharacterized protein</fullName>
    </submittedName>
</protein>
<feature type="transmembrane region" description="Helical" evidence="1">
    <location>
        <begin position="178"/>
        <end position="203"/>
    </location>
</feature>
<sequence length="297" mass="31725">MNPQLDGSCVSIDLPTSIVELVGGYGFLSNLLCGLALGAVAFLLGKKEAAPPHTIALLASGVLILAADSFLFASVHSRKPFVIDDVIAPGGEYVCYLVWTLAMPGFGMLMVGATVLVVSIGWMIVQYAITNDIESPIFAALGGVFSFFIVLTTTLSLVNVSNQYLVFMMYPDRPSGLAVAAVWIFGLVMAAIACSMIVLRTAGLYRYRKAQADWGAVADSRFRALALAAISISAYGFLAITVDALIFLFRADDSVRAPGVMWSAIVLCLGLPWVIYLPICYALPGPVFRAGRRPPVR</sequence>
<gene>
    <name evidence="2" type="ordered locus">Mmcs_3425</name>
</gene>
<evidence type="ECO:0000313" key="2">
    <source>
        <dbReference type="EMBL" id="ABG09532.1"/>
    </source>
</evidence>
<feature type="transmembrane region" description="Helical" evidence="1">
    <location>
        <begin position="96"/>
        <end position="125"/>
    </location>
</feature>
<name>A0A5Q5BMD3_MYCSS</name>
<feature type="transmembrane region" description="Helical" evidence="1">
    <location>
        <begin position="56"/>
        <end position="76"/>
    </location>
</feature>
<feature type="transmembrane region" description="Helical" evidence="1">
    <location>
        <begin position="224"/>
        <end position="249"/>
    </location>
</feature>
<keyword evidence="1" id="KW-0472">Membrane</keyword>
<evidence type="ECO:0000256" key="1">
    <source>
        <dbReference type="SAM" id="Phobius"/>
    </source>
</evidence>